<dbReference type="SUPFAM" id="SSF48576">
    <property type="entry name" value="Terpenoid synthases"/>
    <property type="match status" value="1"/>
</dbReference>
<evidence type="ECO:0000313" key="2">
    <source>
        <dbReference type="EMBL" id="EPX61084.1"/>
    </source>
</evidence>
<dbReference type="InterPro" id="IPR008949">
    <property type="entry name" value="Isoprenoid_synthase_dom_sf"/>
</dbReference>
<dbReference type="InterPro" id="IPR034686">
    <property type="entry name" value="Terpene_cyclase-like_2"/>
</dbReference>
<dbReference type="Proteomes" id="UP000011682">
    <property type="component" value="Unassembled WGS sequence"/>
</dbReference>
<keyword evidence="3" id="KW-1185">Reference proteome</keyword>
<dbReference type="PANTHER" id="PTHR35201">
    <property type="entry name" value="TERPENE SYNTHASE"/>
    <property type="match status" value="1"/>
</dbReference>
<keyword evidence="1" id="KW-0460">Magnesium</keyword>
<dbReference type="EMBL" id="ANAH02000010">
    <property type="protein sequence ID" value="EPX61084.1"/>
    <property type="molecule type" value="Genomic_DNA"/>
</dbReference>
<name>S9QIJ5_CYSF2</name>
<evidence type="ECO:0000313" key="3">
    <source>
        <dbReference type="Proteomes" id="UP000011682"/>
    </source>
</evidence>
<dbReference type="GO" id="GO:0046872">
    <property type="term" value="F:metal ion binding"/>
    <property type="evidence" value="ECO:0007669"/>
    <property type="project" value="UniProtKB-KW"/>
</dbReference>
<dbReference type="Pfam" id="PF19086">
    <property type="entry name" value="Terpene_syn_C_2"/>
    <property type="match status" value="1"/>
</dbReference>
<dbReference type="SFLD" id="SFLDS00005">
    <property type="entry name" value="Isoprenoid_Synthase_Type_I"/>
    <property type="match status" value="1"/>
</dbReference>
<keyword evidence="1" id="KW-0479">Metal-binding</keyword>
<proteinExistence type="inferred from homology"/>
<dbReference type="Gene3D" id="1.10.600.10">
    <property type="entry name" value="Farnesyl Diphosphate Synthase"/>
    <property type="match status" value="1"/>
</dbReference>
<dbReference type="GO" id="GO:0010333">
    <property type="term" value="F:terpene synthase activity"/>
    <property type="evidence" value="ECO:0007669"/>
    <property type="project" value="InterPro"/>
</dbReference>
<accession>S9QIJ5</accession>
<reference evidence="2" key="1">
    <citation type="submission" date="2013-05" db="EMBL/GenBank/DDBJ databases">
        <title>Genome assembly of Cystobacter fuscus DSM 2262.</title>
        <authorList>
            <person name="Sharma G."/>
            <person name="Khatri I."/>
            <person name="Kaur C."/>
            <person name="Mayilraj S."/>
            <person name="Subramanian S."/>
        </authorList>
    </citation>
    <scope>NUCLEOTIDE SEQUENCE [LARGE SCALE GENOMIC DNA]</scope>
    <source>
        <strain evidence="2">DSM 2262</strain>
    </source>
</reference>
<dbReference type="AlphaFoldDB" id="S9QIJ5"/>
<gene>
    <name evidence="2" type="ORF">D187_000867</name>
</gene>
<dbReference type="EC" id="4.2.3.-" evidence="1"/>
<dbReference type="PANTHER" id="PTHR35201:SF4">
    <property type="entry name" value="BETA-PINACENE SYNTHASE-RELATED"/>
    <property type="match status" value="1"/>
</dbReference>
<comment type="caution">
    <text evidence="2">The sequence shown here is derived from an EMBL/GenBank/DDBJ whole genome shotgun (WGS) entry which is preliminary data.</text>
</comment>
<keyword evidence="1" id="KW-0456">Lyase</keyword>
<protein>
    <recommendedName>
        <fullName evidence="1">Terpene synthase</fullName>
        <ecNumber evidence="1">4.2.3.-</ecNumber>
    </recommendedName>
</protein>
<comment type="cofactor">
    <cofactor evidence="1">
        <name>Mg(2+)</name>
        <dbReference type="ChEBI" id="CHEBI:18420"/>
    </cofactor>
</comment>
<comment type="similarity">
    <text evidence="1">Belongs to the terpene synthase family.</text>
</comment>
<organism evidence="2 3">
    <name type="scientific">Cystobacter fuscus (strain ATCC 25194 / DSM 2262 / NBRC 100088 / M29)</name>
    <dbReference type="NCBI Taxonomy" id="1242864"/>
    <lineage>
        <taxon>Bacteria</taxon>
        <taxon>Pseudomonadati</taxon>
        <taxon>Myxococcota</taxon>
        <taxon>Myxococcia</taxon>
        <taxon>Myxococcales</taxon>
        <taxon>Cystobacterineae</taxon>
        <taxon>Archangiaceae</taxon>
        <taxon>Cystobacter</taxon>
    </lineage>
</organism>
<evidence type="ECO:0000256" key="1">
    <source>
        <dbReference type="RuleBase" id="RU366034"/>
    </source>
</evidence>
<sequence length="358" mass="40905">MRGASMRQRTLKSGPGAALLEEPPRVEGLSLSLLRIPAALPCEPSLYAAAMERSTRGRVLALELLRREPAQVRRFDASQFGLLTAHVYPRGTRERLELCNDWHVWLFLFDDEVDERVEVGQRPAYLKAYVDACLEVLRGGALRARATPLERFTWDLRQRMSRLASEPWMERFVRDVEDYLHRGTLPAARHWTEGTVPDLESYIEQRALDSAVYTAQDLVEFAEPGQELPEELLRLPLVRRLRLLCTRVVALTNDLFSFEKEVLWHRNPNNFVHVLRVDRGLELREAISTAIDIINADTDAFIACEELLQASRLADPRLLGYVEGLKAWIRGNVHWSLVTGRYSSPTSPFPELRRGASP</sequence>
<dbReference type="SFLD" id="SFLDG01020">
    <property type="entry name" value="Terpene_Cyclase_Like_2"/>
    <property type="match status" value="1"/>
</dbReference>
<dbReference type="eggNOG" id="COG0664">
    <property type="taxonomic scope" value="Bacteria"/>
</dbReference>